<dbReference type="InterPro" id="IPR000917">
    <property type="entry name" value="Sulfatase_N"/>
</dbReference>
<keyword evidence="9" id="KW-1185">Reference proteome</keyword>
<comment type="similarity">
    <text evidence="2">Belongs to the sulfatase family.</text>
</comment>
<dbReference type="PROSITE" id="PS00523">
    <property type="entry name" value="SULFATASE_1"/>
    <property type="match status" value="1"/>
</dbReference>
<evidence type="ECO:0000259" key="7">
    <source>
        <dbReference type="Pfam" id="PF00884"/>
    </source>
</evidence>
<keyword evidence="5" id="KW-0106">Calcium</keyword>
<reference evidence="8" key="1">
    <citation type="submission" date="2020-11" db="EMBL/GenBank/DDBJ databases">
        <authorList>
            <person name="Tran Van P."/>
        </authorList>
    </citation>
    <scope>NUCLEOTIDE SEQUENCE</scope>
</reference>
<protein>
    <recommendedName>
        <fullName evidence="7">Sulfatase N-terminal domain-containing protein</fullName>
    </recommendedName>
</protein>
<dbReference type="Gene3D" id="3.40.720.10">
    <property type="entry name" value="Alkaline Phosphatase, subunit A"/>
    <property type="match status" value="1"/>
</dbReference>
<dbReference type="CDD" id="cd16029">
    <property type="entry name" value="4-S"/>
    <property type="match status" value="1"/>
</dbReference>
<dbReference type="OrthoDB" id="103349at2759"/>
<keyword evidence="6" id="KW-0325">Glycoprotein</keyword>
<evidence type="ECO:0000313" key="8">
    <source>
        <dbReference type="EMBL" id="CAD7645712.1"/>
    </source>
</evidence>
<dbReference type="EMBL" id="OC889482">
    <property type="protein sequence ID" value="CAD7645712.1"/>
    <property type="molecule type" value="Genomic_DNA"/>
</dbReference>
<evidence type="ECO:0000256" key="1">
    <source>
        <dbReference type="ARBA" id="ARBA00001913"/>
    </source>
</evidence>
<sequence length="352" mass="40050">WGDVGLHGSNQIQTPNIDLLASNGIILNNYYVSPLCSPSRSALMTGYHPIHTGFQHSVIHNAQPWGLPLKFKILPQYLKPLGYETHIVGKWHLGFFKKDYLPTNRGFDSHFGFWSGHTDYYDRKSSHNGFDLRHNERHAMLPVYKDEYLTDILTNKSIDIIIRNSQTSEKPFFLYLAHNAVHAGLKKHSLQAPHKYVKRFHGVKNERRRIFCAMVSALDDSVGHIFAALHRTDALNNTIFIFSTDNGGATGGTGGWSIDNSIGSNWPLRGSKYTLFEGGIRGFSFIWSPLLKRQYESNHLMHIQDWLPTIYSAIGGHLKDLGPIDGIDMWSTLQDNTESRRESLLHNIDPVW</sequence>
<evidence type="ECO:0000313" key="9">
    <source>
        <dbReference type="Proteomes" id="UP000759131"/>
    </source>
</evidence>
<organism evidence="8">
    <name type="scientific">Medioppia subpectinata</name>
    <dbReference type="NCBI Taxonomy" id="1979941"/>
    <lineage>
        <taxon>Eukaryota</taxon>
        <taxon>Metazoa</taxon>
        <taxon>Ecdysozoa</taxon>
        <taxon>Arthropoda</taxon>
        <taxon>Chelicerata</taxon>
        <taxon>Arachnida</taxon>
        <taxon>Acari</taxon>
        <taxon>Acariformes</taxon>
        <taxon>Sarcoptiformes</taxon>
        <taxon>Oribatida</taxon>
        <taxon>Brachypylina</taxon>
        <taxon>Oppioidea</taxon>
        <taxon>Oppiidae</taxon>
        <taxon>Medioppia</taxon>
    </lineage>
</organism>
<dbReference type="GO" id="GO:0046872">
    <property type="term" value="F:metal ion binding"/>
    <property type="evidence" value="ECO:0007669"/>
    <property type="project" value="UniProtKB-KW"/>
</dbReference>
<gene>
    <name evidence="8" type="ORF">OSB1V03_LOCUS20636</name>
</gene>
<dbReference type="AlphaFoldDB" id="A0A7R9QIR6"/>
<proteinExistence type="inferred from homology"/>
<evidence type="ECO:0000256" key="5">
    <source>
        <dbReference type="ARBA" id="ARBA00022837"/>
    </source>
</evidence>
<dbReference type="PANTHER" id="PTHR10342">
    <property type="entry name" value="ARYLSULFATASE"/>
    <property type="match status" value="1"/>
</dbReference>
<accession>A0A7R9QIR6</accession>
<evidence type="ECO:0000256" key="6">
    <source>
        <dbReference type="ARBA" id="ARBA00023180"/>
    </source>
</evidence>
<dbReference type="Pfam" id="PF00884">
    <property type="entry name" value="Sulfatase"/>
    <property type="match status" value="1"/>
</dbReference>
<comment type="cofactor">
    <cofactor evidence="1">
        <name>Ca(2+)</name>
        <dbReference type="ChEBI" id="CHEBI:29108"/>
    </cofactor>
</comment>
<dbReference type="InterPro" id="IPR024607">
    <property type="entry name" value="Sulfatase_CS"/>
</dbReference>
<feature type="non-terminal residue" evidence="8">
    <location>
        <position position="1"/>
    </location>
</feature>
<evidence type="ECO:0000256" key="3">
    <source>
        <dbReference type="ARBA" id="ARBA00022723"/>
    </source>
</evidence>
<dbReference type="PANTHER" id="PTHR10342:SF273">
    <property type="entry name" value="RE14504P"/>
    <property type="match status" value="1"/>
</dbReference>
<evidence type="ECO:0000256" key="2">
    <source>
        <dbReference type="ARBA" id="ARBA00008779"/>
    </source>
</evidence>
<dbReference type="InterPro" id="IPR017850">
    <property type="entry name" value="Alkaline_phosphatase_core_sf"/>
</dbReference>
<keyword evidence="3" id="KW-0479">Metal-binding</keyword>
<keyword evidence="4" id="KW-0378">Hydrolase</keyword>
<dbReference type="Proteomes" id="UP000759131">
    <property type="component" value="Unassembled WGS sequence"/>
</dbReference>
<evidence type="ECO:0000256" key="4">
    <source>
        <dbReference type="ARBA" id="ARBA00022801"/>
    </source>
</evidence>
<feature type="non-terminal residue" evidence="8">
    <location>
        <position position="352"/>
    </location>
</feature>
<dbReference type="PROSITE" id="PS00149">
    <property type="entry name" value="SULFATASE_2"/>
    <property type="match status" value="1"/>
</dbReference>
<dbReference type="SUPFAM" id="SSF53649">
    <property type="entry name" value="Alkaline phosphatase-like"/>
    <property type="match status" value="1"/>
</dbReference>
<dbReference type="GO" id="GO:0008484">
    <property type="term" value="F:sulfuric ester hydrolase activity"/>
    <property type="evidence" value="ECO:0007669"/>
    <property type="project" value="InterPro"/>
</dbReference>
<dbReference type="EMBL" id="CAJPIZ010034907">
    <property type="protein sequence ID" value="CAG2120690.1"/>
    <property type="molecule type" value="Genomic_DNA"/>
</dbReference>
<dbReference type="InterPro" id="IPR047115">
    <property type="entry name" value="ARSB"/>
</dbReference>
<feature type="domain" description="Sulfatase N-terminal" evidence="7">
    <location>
        <begin position="1"/>
        <end position="315"/>
    </location>
</feature>
<name>A0A7R9QIR6_9ACAR</name>